<dbReference type="InterPro" id="IPR044651">
    <property type="entry name" value="OTSB-like"/>
</dbReference>
<dbReference type="InterPro" id="IPR036412">
    <property type="entry name" value="HAD-like_sf"/>
</dbReference>
<evidence type="ECO:0000313" key="9">
    <source>
        <dbReference type="Proteomes" id="UP001187192"/>
    </source>
</evidence>
<dbReference type="EC" id="3.1.3.12" evidence="7"/>
<dbReference type="Gene3D" id="3.40.50.1000">
    <property type="entry name" value="HAD superfamily/HAD-like"/>
    <property type="match status" value="2"/>
</dbReference>
<proteinExistence type="inferred from homology"/>
<keyword evidence="9" id="KW-1185">Reference proteome</keyword>
<comment type="similarity">
    <text evidence="4 7">Belongs to the trehalose phosphatase family.</text>
</comment>
<evidence type="ECO:0000313" key="8">
    <source>
        <dbReference type="EMBL" id="GMN42932.1"/>
    </source>
</evidence>
<evidence type="ECO:0000256" key="7">
    <source>
        <dbReference type="RuleBase" id="RU361117"/>
    </source>
</evidence>
<evidence type="ECO:0000256" key="4">
    <source>
        <dbReference type="ARBA" id="ARBA00008770"/>
    </source>
</evidence>
<comment type="pathway">
    <text evidence="3 7">Glycan biosynthesis; trehalose biosynthesis.</text>
</comment>
<comment type="function">
    <text evidence="6">Removes the phosphate from trehalose 6-phosphate to produce free trehalose. Trehalose accumulation in plant may improve abiotic stress tolerance.</text>
</comment>
<evidence type="ECO:0000256" key="2">
    <source>
        <dbReference type="ARBA" id="ARBA00001968"/>
    </source>
</evidence>
<evidence type="ECO:0000256" key="1">
    <source>
        <dbReference type="ARBA" id="ARBA00000500"/>
    </source>
</evidence>
<name>A0AA87ZYG6_FICCA</name>
<dbReference type="InterPro" id="IPR006379">
    <property type="entry name" value="HAD-SF_hydro_IIB"/>
</dbReference>
<evidence type="ECO:0000256" key="5">
    <source>
        <dbReference type="ARBA" id="ARBA00022801"/>
    </source>
</evidence>
<dbReference type="NCBIfam" id="TIGR01484">
    <property type="entry name" value="HAD-SF-IIB"/>
    <property type="match status" value="1"/>
</dbReference>
<dbReference type="Proteomes" id="UP001187192">
    <property type="component" value="Unassembled WGS sequence"/>
</dbReference>
<dbReference type="GO" id="GO:0004805">
    <property type="term" value="F:trehalose-phosphatase activity"/>
    <property type="evidence" value="ECO:0007669"/>
    <property type="project" value="UniProtKB-EC"/>
</dbReference>
<dbReference type="InterPro" id="IPR023214">
    <property type="entry name" value="HAD_sf"/>
</dbReference>
<dbReference type="EMBL" id="BTGU01000015">
    <property type="protein sequence ID" value="GMN42932.1"/>
    <property type="molecule type" value="Genomic_DNA"/>
</dbReference>
<gene>
    <name evidence="8" type="ORF">TIFTF001_012134</name>
</gene>
<sequence>MMKKAEGKDVVVFLDYDGTLSQIVEEPDQAFMTDEMRSALEEVALAFPTAVVSGRRRDKVFKFVQLKNVHYAGSHGMDISTPSGSSKYSYHEHQVRATDENGNEVVHFLPAQEFLPTIQEIIKDLREKTKDIKGAIIEDNKSCVSVHYRKVANEEDVDKLKKMVQNMMEAHKKFRISEGKMVVEIRPNIDWDKGRALQYLLDTLGYDSASNDVFPMYIGDDETDEDAFMAIRQIGRGFPIVVSSTPKQTNAAHSLRDPTEVMSFLIRLVNWKTSSSQQATDFIS</sequence>
<reference evidence="8" key="1">
    <citation type="submission" date="2023-07" db="EMBL/GenBank/DDBJ databases">
        <title>draft genome sequence of fig (Ficus carica).</title>
        <authorList>
            <person name="Takahashi T."/>
            <person name="Nishimura K."/>
        </authorList>
    </citation>
    <scope>NUCLEOTIDE SEQUENCE</scope>
</reference>
<accession>A0AA87ZYG6</accession>
<dbReference type="AlphaFoldDB" id="A0AA87ZYG6"/>
<dbReference type="GO" id="GO:0005992">
    <property type="term" value="P:trehalose biosynthetic process"/>
    <property type="evidence" value="ECO:0007669"/>
    <property type="project" value="InterPro"/>
</dbReference>
<keyword evidence="5 7" id="KW-0378">Hydrolase</keyword>
<dbReference type="NCBIfam" id="TIGR00685">
    <property type="entry name" value="T6PP"/>
    <property type="match status" value="1"/>
</dbReference>
<dbReference type="Pfam" id="PF02358">
    <property type="entry name" value="Trehalose_PPase"/>
    <property type="match status" value="1"/>
</dbReference>
<dbReference type="InterPro" id="IPR003337">
    <property type="entry name" value="Trehalose_PPase"/>
</dbReference>
<organism evidence="8 9">
    <name type="scientific">Ficus carica</name>
    <name type="common">Common fig</name>
    <dbReference type="NCBI Taxonomy" id="3494"/>
    <lineage>
        <taxon>Eukaryota</taxon>
        <taxon>Viridiplantae</taxon>
        <taxon>Streptophyta</taxon>
        <taxon>Embryophyta</taxon>
        <taxon>Tracheophyta</taxon>
        <taxon>Spermatophyta</taxon>
        <taxon>Magnoliopsida</taxon>
        <taxon>eudicotyledons</taxon>
        <taxon>Gunneridae</taxon>
        <taxon>Pentapetalae</taxon>
        <taxon>rosids</taxon>
        <taxon>fabids</taxon>
        <taxon>Rosales</taxon>
        <taxon>Moraceae</taxon>
        <taxon>Ficeae</taxon>
        <taxon>Ficus</taxon>
    </lineage>
</organism>
<comment type="caution">
    <text evidence="8">The sequence shown here is derived from an EMBL/GenBank/DDBJ whole genome shotgun (WGS) entry which is preliminary data.</text>
</comment>
<evidence type="ECO:0000256" key="3">
    <source>
        <dbReference type="ARBA" id="ARBA00005199"/>
    </source>
</evidence>
<comment type="catalytic activity">
    <reaction evidence="1 7">
        <text>alpha,alpha-trehalose 6-phosphate + H2O = alpha,alpha-trehalose + phosphate</text>
        <dbReference type="Rhea" id="RHEA:23420"/>
        <dbReference type="ChEBI" id="CHEBI:15377"/>
        <dbReference type="ChEBI" id="CHEBI:16551"/>
        <dbReference type="ChEBI" id="CHEBI:43474"/>
        <dbReference type="ChEBI" id="CHEBI:58429"/>
        <dbReference type="EC" id="3.1.3.12"/>
    </reaction>
</comment>
<protein>
    <recommendedName>
        <fullName evidence="7">Trehalose 6-phosphate phosphatase</fullName>
        <ecNumber evidence="7">3.1.3.12</ecNumber>
    </recommendedName>
</protein>
<dbReference type="SUPFAM" id="SSF56784">
    <property type="entry name" value="HAD-like"/>
    <property type="match status" value="1"/>
</dbReference>
<dbReference type="PANTHER" id="PTHR43768">
    <property type="entry name" value="TREHALOSE 6-PHOSPHATE PHOSPHATASE"/>
    <property type="match status" value="1"/>
</dbReference>
<comment type="cofactor">
    <cofactor evidence="2 7">
        <name>a divalent metal cation</name>
        <dbReference type="ChEBI" id="CHEBI:60240"/>
    </cofactor>
</comment>
<evidence type="ECO:0000256" key="6">
    <source>
        <dbReference type="ARBA" id="ARBA00025274"/>
    </source>
</evidence>
<dbReference type="PANTHER" id="PTHR43768:SF53">
    <property type="entry name" value="TREHALOSE 6-PHOSPHATE PHOSPHATASE"/>
    <property type="match status" value="1"/>
</dbReference>